<dbReference type="Proteomes" id="UP000438182">
    <property type="component" value="Unassembled WGS sequence"/>
</dbReference>
<protein>
    <recommendedName>
        <fullName evidence="5">Integral membrane protein</fullName>
    </recommendedName>
</protein>
<dbReference type="RefSeq" id="WP_160426054.1">
    <property type="nucleotide sequence ID" value="NZ_WSTA01000070.1"/>
</dbReference>
<feature type="region of interest" description="Disordered" evidence="1">
    <location>
        <begin position="165"/>
        <end position="202"/>
    </location>
</feature>
<feature type="transmembrane region" description="Helical" evidence="2">
    <location>
        <begin position="94"/>
        <end position="112"/>
    </location>
</feature>
<reference evidence="3 4" key="1">
    <citation type="submission" date="2019-12" db="EMBL/GenBank/DDBJ databases">
        <authorList>
            <person name="Kim Y.S."/>
        </authorList>
    </citation>
    <scope>NUCLEOTIDE SEQUENCE [LARGE SCALE GENOMIC DNA]</scope>
    <source>
        <strain evidence="3 4">MMS17-SY077</strain>
    </source>
</reference>
<evidence type="ECO:0000313" key="3">
    <source>
        <dbReference type="EMBL" id="MWB99628.1"/>
    </source>
</evidence>
<feature type="transmembrane region" description="Helical" evidence="2">
    <location>
        <begin position="61"/>
        <end position="82"/>
    </location>
</feature>
<organism evidence="3 4">
    <name type="scientific">Agromyces seonyuensis</name>
    <dbReference type="NCBI Taxonomy" id="2662446"/>
    <lineage>
        <taxon>Bacteria</taxon>
        <taxon>Bacillati</taxon>
        <taxon>Actinomycetota</taxon>
        <taxon>Actinomycetes</taxon>
        <taxon>Micrococcales</taxon>
        <taxon>Microbacteriaceae</taxon>
        <taxon>Agromyces</taxon>
    </lineage>
</organism>
<feature type="region of interest" description="Disordered" evidence="1">
    <location>
        <begin position="1"/>
        <end position="46"/>
    </location>
</feature>
<feature type="transmembrane region" description="Helical" evidence="2">
    <location>
        <begin position="139"/>
        <end position="157"/>
    </location>
</feature>
<feature type="compositionally biased region" description="Low complexity" evidence="1">
    <location>
        <begin position="187"/>
        <end position="202"/>
    </location>
</feature>
<dbReference type="EMBL" id="WSTA01000070">
    <property type="protein sequence ID" value="MWB99628.1"/>
    <property type="molecule type" value="Genomic_DNA"/>
</dbReference>
<gene>
    <name evidence="3" type="ORF">GB864_13840</name>
</gene>
<name>A0A6I4NZB0_9MICO</name>
<accession>A0A6I4NZB0</accession>
<feature type="compositionally biased region" description="Low complexity" evidence="1">
    <location>
        <begin position="165"/>
        <end position="177"/>
    </location>
</feature>
<keyword evidence="2" id="KW-1133">Transmembrane helix</keyword>
<comment type="caution">
    <text evidence="3">The sequence shown here is derived from an EMBL/GenBank/DDBJ whole genome shotgun (WGS) entry which is preliminary data.</text>
</comment>
<keyword evidence="2" id="KW-0472">Membrane</keyword>
<evidence type="ECO:0000256" key="1">
    <source>
        <dbReference type="SAM" id="MobiDB-lite"/>
    </source>
</evidence>
<proteinExistence type="predicted"/>
<keyword evidence="2" id="KW-0812">Transmembrane</keyword>
<evidence type="ECO:0000256" key="2">
    <source>
        <dbReference type="SAM" id="Phobius"/>
    </source>
</evidence>
<keyword evidence="4" id="KW-1185">Reference proteome</keyword>
<dbReference type="AlphaFoldDB" id="A0A6I4NZB0"/>
<evidence type="ECO:0000313" key="4">
    <source>
        <dbReference type="Proteomes" id="UP000438182"/>
    </source>
</evidence>
<dbReference type="Pfam" id="PF19609">
    <property type="entry name" value="DUF6114"/>
    <property type="match status" value="1"/>
</dbReference>
<dbReference type="InterPro" id="IPR046096">
    <property type="entry name" value="DUF6114"/>
</dbReference>
<sequence>MDAHAETPIPSFEPVVATAPGTRRARRGRPRGDSADPLEPAASSAPTARGALAPWYRSRPVIGGALTILGGIAMFGSSQLELGGMTVHVGIEGAQAMILPAVLIVCGALAVLSPAQHLFYGIVAMIIAVYSLVGVNLGGFFVGFLLGAVGGIVVASWRPRTAADEPVAVPADPPAIAGRSPERDAADVAAPADGVADGTARR</sequence>
<evidence type="ECO:0008006" key="5">
    <source>
        <dbReference type="Google" id="ProtNLM"/>
    </source>
</evidence>